<organism evidence="1 2">
    <name type="scientific">Populus alba</name>
    <name type="common">White poplar</name>
    <dbReference type="NCBI Taxonomy" id="43335"/>
    <lineage>
        <taxon>Eukaryota</taxon>
        <taxon>Viridiplantae</taxon>
        <taxon>Streptophyta</taxon>
        <taxon>Embryophyta</taxon>
        <taxon>Tracheophyta</taxon>
        <taxon>Spermatophyta</taxon>
        <taxon>Magnoliopsida</taxon>
        <taxon>eudicotyledons</taxon>
        <taxon>Gunneridae</taxon>
        <taxon>Pentapetalae</taxon>
        <taxon>rosids</taxon>
        <taxon>fabids</taxon>
        <taxon>Malpighiales</taxon>
        <taxon>Salicaceae</taxon>
        <taxon>Saliceae</taxon>
        <taxon>Populus</taxon>
    </lineage>
</organism>
<protein>
    <submittedName>
        <fullName evidence="1">Uncharacterized protein</fullName>
    </submittedName>
</protein>
<gene>
    <name evidence="1" type="ORF">D5086_006133</name>
</gene>
<accession>A0ACC4CKX9</accession>
<evidence type="ECO:0000313" key="2">
    <source>
        <dbReference type="Proteomes" id="UP000309997"/>
    </source>
</evidence>
<dbReference type="Proteomes" id="UP000309997">
    <property type="component" value="Unassembled WGS sequence"/>
</dbReference>
<name>A0ACC4CKX9_POPAL</name>
<reference evidence="1 2" key="1">
    <citation type="journal article" date="2024" name="Plant Biotechnol. J.">
        <title>Genome and CRISPR/Cas9 system of a widespread forest tree (Populus alba) in the world.</title>
        <authorList>
            <person name="Liu Y.J."/>
            <person name="Jiang P.F."/>
            <person name="Han X.M."/>
            <person name="Li X.Y."/>
            <person name="Wang H.M."/>
            <person name="Wang Y.J."/>
            <person name="Wang X.X."/>
            <person name="Zeng Q.Y."/>
        </authorList>
    </citation>
    <scope>NUCLEOTIDE SEQUENCE [LARGE SCALE GENOMIC DNA]</scope>
    <source>
        <strain evidence="2">cv. PAL-ZL1</strain>
    </source>
</reference>
<dbReference type="EMBL" id="RCHU02000003">
    <property type="protein sequence ID" value="KAL3598215.1"/>
    <property type="molecule type" value="Genomic_DNA"/>
</dbReference>
<evidence type="ECO:0000313" key="1">
    <source>
        <dbReference type="EMBL" id="KAL3598215.1"/>
    </source>
</evidence>
<sequence length="184" mass="20906">MWLIFFLMIKQLHHPLKLPSPLDPTTPSPVAPSKTSVNLSQQPQVSPRQPYMVGPLPSQTKRMLLFEDRQLFSAIAAAADPRGEFASLDRDTSAITENQLATDSYKLRANLQCFHRQPHEQKKDNLRPLQASRCSPVPIRNRDSRSYATVLRQEFQRNLLMANFIASQLKEIATDLEASGHQFI</sequence>
<comment type="caution">
    <text evidence="1">The sequence shown here is derived from an EMBL/GenBank/DDBJ whole genome shotgun (WGS) entry which is preliminary data.</text>
</comment>
<keyword evidence="2" id="KW-1185">Reference proteome</keyword>
<proteinExistence type="predicted"/>